<sequence>MQLLAHRGYHRHTAENTLDAFAAALQLGFDGIETDVRVSADQEAILYHDRVAPNGTPVAALTRRELGELCGHAIPTLSEALHAFPATYWNIEIKTPAAASVALPILQQFESSHRLLVTSFRHDVVLAAAEQLRVDCGLLNAHRPAALNSLLHAALNFSRLRTLVWDYEIVDPELMDQANALGFRNAVYGARTAFEHGLMREYGLHTLITDYPEYVGLGSHEA</sequence>
<proteinExistence type="predicted"/>
<gene>
    <name evidence="2" type="ORF">ACFOW7_18965</name>
</gene>
<dbReference type="SUPFAM" id="SSF51695">
    <property type="entry name" value="PLC-like phosphodiesterases"/>
    <property type="match status" value="1"/>
</dbReference>
<dbReference type="PROSITE" id="PS51704">
    <property type="entry name" value="GP_PDE"/>
    <property type="match status" value="1"/>
</dbReference>
<dbReference type="InterPro" id="IPR017946">
    <property type="entry name" value="PLC-like_Pdiesterase_TIM-brl"/>
</dbReference>
<protein>
    <submittedName>
        <fullName evidence="2">Glycerophosphodiester phosphodiesterase</fullName>
    </submittedName>
</protein>
<feature type="domain" description="GP-PDE" evidence="1">
    <location>
        <begin position="1"/>
        <end position="219"/>
    </location>
</feature>
<dbReference type="Gene3D" id="3.20.20.190">
    <property type="entry name" value="Phosphatidylinositol (PI) phosphodiesterase"/>
    <property type="match status" value="1"/>
</dbReference>
<dbReference type="PANTHER" id="PTHR46211:SF1">
    <property type="entry name" value="GLYCEROPHOSPHODIESTER PHOSPHODIESTERASE, CYTOPLASMIC"/>
    <property type="match status" value="1"/>
</dbReference>
<dbReference type="Proteomes" id="UP001595791">
    <property type="component" value="Unassembled WGS sequence"/>
</dbReference>
<dbReference type="InterPro" id="IPR030395">
    <property type="entry name" value="GP_PDE_dom"/>
</dbReference>
<evidence type="ECO:0000313" key="2">
    <source>
        <dbReference type="EMBL" id="MFC4161422.1"/>
    </source>
</evidence>
<name>A0ABV8MWS4_9NEIS</name>
<dbReference type="CDD" id="cd08556">
    <property type="entry name" value="GDPD"/>
    <property type="match status" value="1"/>
</dbReference>
<evidence type="ECO:0000313" key="3">
    <source>
        <dbReference type="Proteomes" id="UP001595791"/>
    </source>
</evidence>
<evidence type="ECO:0000259" key="1">
    <source>
        <dbReference type="PROSITE" id="PS51704"/>
    </source>
</evidence>
<dbReference type="EMBL" id="JBHSBU010000001">
    <property type="protein sequence ID" value="MFC4161422.1"/>
    <property type="molecule type" value="Genomic_DNA"/>
</dbReference>
<comment type="caution">
    <text evidence="2">The sequence shown here is derived from an EMBL/GenBank/DDBJ whole genome shotgun (WGS) entry which is preliminary data.</text>
</comment>
<keyword evidence="3" id="KW-1185">Reference proteome</keyword>
<dbReference type="Pfam" id="PF03009">
    <property type="entry name" value="GDPD"/>
    <property type="match status" value="1"/>
</dbReference>
<reference evidence="3" key="1">
    <citation type="journal article" date="2019" name="Int. J. Syst. Evol. Microbiol.">
        <title>The Global Catalogue of Microorganisms (GCM) 10K type strain sequencing project: providing services to taxonomists for standard genome sequencing and annotation.</title>
        <authorList>
            <consortium name="The Broad Institute Genomics Platform"/>
            <consortium name="The Broad Institute Genome Sequencing Center for Infectious Disease"/>
            <person name="Wu L."/>
            <person name="Ma J."/>
        </authorList>
    </citation>
    <scope>NUCLEOTIDE SEQUENCE [LARGE SCALE GENOMIC DNA]</scope>
    <source>
        <strain evidence="3">LMG 29894</strain>
    </source>
</reference>
<accession>A0ABV8MWS4</accession>
<dbReference type="RefSeq" id="WP_378167345.1">
    <property type="nucleotide sequence ID" value="NZ_JBHSBU010000001.1"/>
</dbReference>
<dbReference type="PANTHER" id="PTHR46211">
    <property type="entry name" value="GLYCEROPHOSPHORYL DIESTER PHOSPHODIESTERASE"/>
    <property type="match status" value="1"/>
</dbReference>
<organism evidence="2 3">
    <name type="scientific">Chitinimonas lacunae</name>
    <dbReference type="NCBI Taxonomy" id="1963018"/>
    <lineage>
        <taxon>Bacteria</taxon>
        <taxon>Pseudomonadati</taxon>
        <taxon>Pseudomonadota</taxon>
        <taxon>Betaproteobacteria</taxon>
        <taxon>Neisseriales</taxon>
        <taxon>Chitinibacteraceae</taxon>
        <taxon>Chitinimonas</taxon>
    </lineage>
</organism>